<dbReference type="EMBL" id="BAQD01000124">
    <property type="protein sequence ID" value="GBQ08642.1"/>
    <property type="molecule type" value="Genomic_DNA"/>
</dbReference>
<proteinExistence type="predicted"/>
<protein>
    <submittedName>
        <fullName evidence="1">Uncharacterized protein</fullName>
    </submittedName>
</protein>
<comment type="caution">
    <text evidence="1">The sequence shown here is derived from an EMBL/GenBank/DDBJ whole genome shotgun (WGS) entry which is preliminary data.</text>
</comment>
<organism evidence="1 2">
    <name type="scientific">Saccharibacter floricola DSM 15669</name>
    <dbReference type="NCBI Taxonomy" id="1123227"/>
    <lineage>
        <taxon>Bacteria</taxon>
        <taxon>Pseudomonadati</taxon>
        <taxon>Pseudomonadota</taxon>
        <taxon>Alphaproteobacteria</taxon>
        <taxon>Acetobacterales</taxon>
        <taxon>Acetobacteraceae</taxon>
        <taxon>Saccharibacter</taxon>
    </lineage>
</organism>
<evidence type="ECO:0000313" key="2">
    <source>
        <dbReference type="Proteomes" id="UP001062901"/>
    </source>
</evidence>
<sequence length="113" mass="12637">MDRESFAQNALMTNATITLKGERLLDLWPHLAHINASVEERAHFREDLIHALEQAISARPLFTPMMDYVLTPKDRTLTVGFGTLSIDDLIHLPLTGPTNAVLDRAHITSVTVH</sequence>
<reference evidence="1" key="1">
    <citation type="submission" date="2013-04" db="EMBL/GenBank/DDBJ databases">
        <title>The genome sequencing project of 58 acetic acid bacteria.</title>
        <authorList>
            <person name="Okamoto-Kainuma A."/>
            <person name="Ishikawa M."/>
            <person name="Umino S."/>
            <person name="Koizumi Y."/>
            <person name="Shiwa Y."/>
            <person name="Yoshikawa H."/>
            <person name="Matsutani M."/>
            <person name="Matsushita K."/>
        </authorList>
    </citation>
    <scope>NUCLEOTIDE SEQUENCE</scope>
    <source>
        <strain evidence="1">DSM 15669</strain>
    </source>
</reference>
<gene>
    <name evidence="1" type="ORF">AA15669_1852</name>
</gene>
<keyword evidence="2" id="KW-1185">Reference proteome</keyword>
<dbReference type="Proteomes" id="UP001062901">
    <property type="component" value="Unassembled WGS sequence"/>
</dbReference>
<evidence type="ECO:0000313" key="1">
    <source>
        <dbReference type="EMBL" id="GBQ08642.1"/>
    </source>
</evidence>
<accession>A0ABQ0P117</accession>
<name>A0ABQ0P117_9PROT</name>